<keyword evidence="2" id="KW-1185">Reference proteome</keyword>
<evidence type="ECO:0000313" key="2">
    <source>
        <dbReference type="Proteomes" id="UP000321379"/>
    </source>
</evidence>
<dbReference type="Proteomes" id="UP000321379">
    <property type="component" value="Unassembled WGS sequence"/>
</dbReference>
<dbReference type="EMBL" id="VRMG01000016">
    <property type="protein sequence ID" value="TXN28161.1"/>
    <property type="molecule type" value="Genomic_DNA"/>
</dbReference>
<comment type="caution">
    <text evidence="1">The sequence shown here is derived from an EMBL/GenBank/DDBJ whole genome shotgun (WGS) entry which is preliminary data.</text>
</comment>
<accession>A0A5C8UL28</accession>
<dbReference type="AlphaFoldDB" id="A0A5C8UL28"/>
<gene>
    <name evidence="1" type="ORF">FVP33_18460</name>
</gene>
<name>A0A5C8UL28_9MICO</name>
<evidence type="ECO:0000313" key="1">
    <source>
        <dbReference type="EMBL" id="TXN28161.1"/>
    </source>
</evidence>
<proteinExistence type="predicted"/>
<reference evidence="1 2" key="1">
    <citation type="submission" date="2019-08" db="EMBL/GenBank/DDBJ databases">
        <title>Bacterial whole genome sequence for Glaciihabitans sp. CHu50b-6-2.</title>
        <authorList>
            <person name="Jin L."/>
        </authorList>
    </citation>
    <scope>NUCLEOTIDE SEQUENCE [LARGE SCALE GENOMIC DNA]</scope>
    <source>
        <strain evidence="1 2">CHu50b-6-2</strain>
    </source>
</reference>
<sequence>MNEEKGVDEHRGGHRFVHFIDWLNHKLVGVMGPPPIGPYDAIVKKVGDAVCPVCGRPMSEHIIDHSTPNTLLTCPVPHQPLAENYEPINEFGMPKRDR</sequence>
<organism evidence="1 2">
    <name type="scientific">Lacisediminihabitans profunda</name>
    <dbReference type="NCBI Taxonomy" id="2594790"/>
    <lineage>
        <taxon>Bacteria</taxon>
        <taxon>Bacillati</taxon>
        <taxon>Actinomycetota</taxon>
        <taxon>Actinomycetes</taxon>
        <taxon>Micrococcales</taxon>
        <taxon>Microbacteriaceae</taxon>
        <taxon>Lacisediminihabitans</taxon>
    </lineage>
</organism>
<protein>
    <submittedName>
        <fullName evidence="1">Uncharacterized protein</fullName>
    </submittedName>
</protein>